<dbReference type="Proteomes" id="UP000005239">
    <property type="component" value="Unassembled WGS sequence"/>
</dbReference>
<name>A0A2A6CYR1_PRIPA</name>
<organism evidence="1 2">
    <name type="scientific">Pristionchus pacificus</name>
    <name type="common">Parasitic nematode worm</name>
    <dbReference type="NCBI Taxonomy" id="54126"/>
    <lineage>
        <taxon>Eukaryota</taxon>
        <taxon>Metazoa</taxon>
        <taxon>Ecdysozoa</taxon>
        <taxon>Nematoda</taxon>
        <taxon>Chromadorea</taxon>
        <taxon>Rhabditida</taxon>
        <taxon>Rhabditina</taxon>
        <taxon>Diplogasteromorpha</taxon>
        <taxon>Diplogasteroidea</taxon>
        <taxon>Neodiplogasteridae</taxon>
        <taxon>Pristionchus</taxon>
    </lineage>
</organism>
<keyword evidence="2" id="KW-1185">Reference proteome</keyword>
<sequence length="113" mass="11828">MISYSLLFLALLYIVSSFSEQPRQVFLENLLNVSGIAPIVPLPPNGSLPPISTPIVVPASQSTLFTTIVPRVIPANTGTVQVGTTLLVLPSNGSVFNFVNHTAGIASITPISA</sequence>
<protein>
    <submittedName>
        <fullName evidence="1">Uncharacterized protein</fullName>
    </submittedName>
</protein>
<evidence type="ECO:0000313" key="1">
    <source>
        <dbReference type="EnsemblMetazoa" id="PPA38880.1"/>
    </source>
</evidence>
<dbReference type="AlphaFoldDB" id="A0A2A6CYR1"/>
<dbReference type="EnsemblMetazoa" id="PPA38880.1">
    <property type="protein sequence ID" value="PPA38880.1"/>
    <property type="gene ID" value="WBGene00277249"/>
</dbReference>
<reference evidence="2" key="1">
    <citation type="journal article" date="2008" name="Nat. Genet.">
        <title>The Pristionchus pacificus genome provides a unique perspective on nematode lifestyle and parasitism.</title>
        <authorList>
            <person name="Dieterich C."/>
            <person name="Clifton S.W."/>
            <person name="Schuster L.N."/>
            <person name="Chinwalla A."/>
            <person name="Delehaunty K."/>
            <person name="Dinkelacker I."/>
            <person name="Fulton L."/>
            <person name="Fulton R."/>
            <person name="Godfrey J."/>
            <person name="Minx P."/>
            <person name="Mitreva M."/>
            <person name="Roeseler W."/>
            <person name="Tian H."/>
            <person name="Witte H."/>
            <person name="Yang S.P."/>
            <person name="Wilson R.K."/>
            <person name="Sommer R.J."/>
        </authorList>
    </citation>
    <scope>NUCLEOTIDE SEQUENCE [LARGE SCALE GENOMIC DNA]</scope>
    <source>
        <strain evidence="2">PS312</strain>
    </source>
</reference>
<accession>A0A8R1YTH9</accession>
<gene>
    <name evidence="1" type="primary">WBGene00277249</name>
</gene>
<proteinExistence type="predicted"/>
<reference evidence="1" key="2">
    <citation type="submission" date="2022-06" db="UniProtKB">
        <authorList>
            <consortium name="EnsemblMetazoa"/>
        </authorList>
    </citation>
    <scope>IDENTIFICATION</scope>
    <source>
        <strain evidence="1">PS312</strain>
    </source>
</reference>
<accession>A0A2A6CYR1</accession>
<evidence type="ECO:0000313" key="2">
    <source>
        <dbReference type="Proteomes" id="UP000005239"/>
    </source>
</evidence>